<evidence type="ECO:0000313" key="3">
    <source>
        <dbReference type="Proteomes" id="UP000298652"/>
    </source>
</evidence>
<dbReference type="Proteomes" id="UP000298652">
    <property type="component" value="Chromosome 2"/>
</dbReference>
<accession>A0A4U6VWB9</accession>
<evidence type="ECO:0000256" key="1">
    <source>
        <dbReference type="SAM" id="MobiDB-lite"/>
    </source>
</evidence>
<feature type="region of interest" description="Disordered" evidence="1">
    <location>
        <begin position="1"/>
        <end position="24"/>
    </location>
</feature>
<dbReference type="AlphaFoldDB" id="A0A4U6VWB9"/>
<evidence type="ECO:0000313" key="2">
    <source>
        <dbReference type="EMBL" id="TKW34271.1"/>
    </source>
</evidence>
<sequence>MSFASPSTVPSTPTPRPNLAWRLRGRPPLPDAAVPHHMSLQLHRVGEIATVSRSSCCSSHSAPSLDPPEP</sequence>
<organism evidence="2 3">
    <name type="scientific">Setaria viridis</name>
    <name type="common">Green bristlegrass</name>
    <name type="synonym">Setaria italica subsp. viridis</name>
    <dbReference type="NCBI Taxonomy" id="4556"/>
    <lineage>
        <taxon>Eukaryota</taxon>
        <taxon>Viridiplantae</taxon>
        <taxon>Streptophyta</taxon>
        <taxon>Embryophyta</taxon>
        <taxon>Tracheophyta</taxon>
        <taxon>Spermatophyta</taxon>
        <taxon>Magnoliopsida</taxon>
        <taxon>Liliopsida</taxon>
        <taxon>Poales</taxon>
        <taxon>Poaceae</taxon>
        <taxon>PACMAD clade</taxon>
        <taxon>Panicoideae</taxon>
        <taxon>Panicodae</taxon>
        <taxon>Paniceae</taxon>
        <taxon>Cenchrinae</taxon>
        <taxon>Setaria</taxon>
    </lineage>
</organism>
<keyword evidence="3" id="KW-1185">Reference proteome</keyword>
<name>A0A4U6VWB9_SETVI</name>
<protein>
    <submittedName>
        <fullName evidence="2">Uncharacterized protein</fullName>
    </submittedName>
</protein>
<dbReference type="EMBL" id="CM016553">
    <property type="protein sequence ID" value="TKW34271.1"/>
    <property type="molecule type" value="Genomic_DNA"/>
</dbReference>
<proteinExistence type="predicted"/>
<feature type="compositionally biased region" description="Low complexity" evidence="1">
    <location>
        <begin position="1"/>
        <end position="11"/>
    </location>
</feature>
<reference evidence="2" key="1">
    <citation type="submission" date="2019-03" db="EMBL/GenBank/DDBJ databases">
        <title>WGS assembly of Setaria viridis.</title>
        <authorList>
            <person name="Huang P."/>
            <person name="Jenkins J."/>
            <person name="Grimwood J."/>
            <person name="Barry K."/>
            <person name="Healey A."/>
            <person name="Mamidi S."/>
            <person name="Sreedasyam A."/>
            <person name="Shu S."/>
            <person name="Feldman M."/>
            <person name="Wu J."/>
            <person name="Yu Y."/>
            <person name="Chen C."/>
            <person name="Johnson J."/>
            <person name="Rokhsar D."/>
            <person name="Baxter I."/>
            <person name="Schmutz J."/>
            <person name="Brutnell T."/>
            <person name="Kellogg E."/>
        </authorList>
    </citation>
    <scope>NUCLEOTIDE SEQUENCE [LARGE SCALE GENOMIC DNA]</scope>
</reference>
<dbReference type="Gramene" id="TKW34271">
    <property type="protein sequence ID" value="TKW34271"/>
    <property type="gene ID" value="SEVIR_2G295550v2"/>
</dbReference>
<gene>
    <name evidence="2" type="ORF">SEVIR_2G295550v2</name>
</gene>